<gene>
    <name evidence="2" type="ORF">RclHR1_06360006</name>
</gene>
<accession>A0A2Z6SIL7</accession>
<reference evidence="2 3" key="1">
    <citation type="submission" date="2017-11" db="EMBL/GenBank/DDBJ databases">
        <title>The genome of Rhizophagus clarus HR1 reveals common genetic basis of auxotrophy among arbuscular mycorrhizal fungi.</title>
        <authorList>
            <person name="Kobayashi Y."/>
        </authorList>
    </citation>
    <scope>NUCLEOTIDE SEQUENCE [LARGE SCALE GENOMIC DNA]</scope>
    <source>
        <strain evidence="2 3">HR1</strain>
    </source>
</reference>
<evidence type="ECO:0000313" key="2">
    <source>
        <dbReference type="EMBL" id="GBC05669.1"/>
    </source>
</evidence>
<feature type="compositionally biased region" description="Polar residues" evidence="1">
    <location>
        <begin position="53"/>
        <end position="81"/>
    </location>
</feature>
<organism evidence="2 3">
    <name type="scientific">Rhizophagus clarus</name>
    <dbReference type="NCBI Taxonomy" id="94130"/>
    <lineage>
        <taxon>Eukaryota</taxon>
        <taxon>Fungi</taxon>
        <taxon>Fungi incertae sedis</taxon>
        <taxon>Mucoromycota</taxon>
        <taxon>Glomeromycotina</taxon>
        <taxon>Glomeromycetes</taxon>
        <taxon>Glomerales</taxon>
        <taxon>Glomeraceae</taxon>
        <taxon>Rhizophagus</taxon>
    </lineage>
</organism>
<sequence>MTESSIFPNCTSSKFLTESEMKSFKIIKEFSGLSWCHYFFPKLGFKKRPPVRFSNTGNTPRHSKPTSHQNSNSQFSGNHRFQNQNKKDKSSSNSEQITKKNFYNQSNQSNRPDVKHLIAGLKSLLEQFM</sequence>
<comment type="caution">
    <text evidence="2">The sequence shown here is derived from an EMBL/GenBank/DDBJ whole genome shotgun (WGS) entry which is preliminary data.</text>
</comment>
<keyword evidence="3" id="KW-1185">Reference proteome</keyword>
<protein>
    <submittedName>
        <fullName evidence="2">Uncharacterized protein</fullName>
    </submittedName>
</protein>
<proteinExistence type="predicted"/>
<feature type="region of interest" description="Disordered" evidence="1">
    <location>
        <begin position="45"/>
        <end position="111"/>
    </location>
</feature>
<feature type="compositionally biased region" description="Polar residues" evidence="1">
    <location>
        <begin position="99"/>
        <end position="111"/>
    </location>
</feature>
<name>A0A2Z6SIL7_9GLOM</name>
<evidence type="ECO:0000313" key="3">
    <source>
        <dbReference type="Proteomes" id="UP000247702"/>
    </source>
</evidence>
<dbReference type="EMBL" id="BEXD01004022">
    <property type="protein sequence ID" value="GBC05669.1"/>
    <property type="molecule type" value="Genomic_DNA"/>
</dbReference>
<dbReference type="Proteomes" id="UP000247702">
    <property type="component" value="Unassembled WGS sequence"/>
</dbReference>
<evidence type="ECO:0000256" key="1">
    <source>
        <dbReference type="SAM" id="MobiDB-lite"/>
    </source>
</evidence>
<dbReference type="AlphaFoldDB" id="A0A2Z6SIL7"/>